<sequence>MAPSGSSPNQVCGWTHDGTTCRETTSHFCVPRADHATGFVEEVLVHTKGTYARKPFLLTGWQSDDIIRPLMGTVTWSSEHGAYVRRYNAAWIEIARKNGKALAVDTPILTRAGWTTMGQLRPGDEVHAADGELTRVLWVSERHTRPTYKVRFADGAELVASDEHKWWVNDRRLNVQRVVATRELAETFTYGRRGDRRYSVDVPQALQRPETPLPIEPYLLGCWLGDGNTHRAALTCADAEIIERIRALGQPVKREAGGPYAWTLSDGRRLGRGNGGATLNARLRALGLLGNKHVPDAYLTASRSQRLELLRGLMDTDGSVNTGPNTPRVEFVSTQYRLADAVLVLARSLGWKATIKESRARLNGRDCGPRWRVAWTAYADEAPFHLTRKARLLATRPHRPTRSSTNAITAVDQVEPAEAVCIAIEHPSSVFLAGRSLTPTHNSELLAAIMLYLLVADNEEEAELYGCARDRDQASLVFNVASRMVQLSPVLSRRLRIKETNKRIVDPKTASFYQVIAADAAGALGYNPHGVAADEILAWRKRDLWDAMETGMGSGARKQPLMIAATTAGNDPASFAANMHNEMQRISDRPERSPHTFVYLRNTPDDADPWDEETWKIANPALGDFLSVEKFRQAANDARNAPEKENAFRQFRLNQWVRQATRWMPMHSYDACRGDVWSHPHQAREDLVGREAWGGLDLSAKFDLTAWCVLLPPEEPGGPVDVVWRFWLPEDALPRLDDENDGAFTRWAQEGWLTVTEGNIQDYDRILADIADDGDHFAFRGLDADEWSMWPVINKVADAVGLDPEVGEVAAYKNTYDRMTPGLTEIMALVKTGRFQHHGNPVASFCFDSVEVRRAPYNPDLIRPDKPERDKSAKRIDAVPTAAMAAAAWTLRGEDAAPSSAYEDRGLTVA</sequence>
<evidence type="ECO:0000256" key="1">
    <source>
        <dbReference type="ARBA" id="ARBA00022813"/>
    </source>
</evidence>
<dbReference type="RefSeq" id="WP_184075522.1">
    <property type="nucleotide sequence ID" value="NZ_JACHDS010000001.1"/>
</dbReference>
<dbReference type="EMBL" id="JACHDS010000001">
    <property type="protein sequence ID" value="MBB6172187.1"/>
    <property type="molecule type" value="Genomic_DNA"/>
</dbReference>
<dbReference type="Gene3D" id="3.40.50.300">
    <property type="entry name" value="P-loop containing nucleotide triphosphate hydrolases"/>
    <property type="match status" value="1"/>
</dbReference>
<keyword evidence="2" id="KW-0651">Protein splicing</keyword>
<dbReference type="Pfam" id="PF14528">
    <property type="entry name" value="LAGLIDADG_3"/>
    <property type="match status" value="1"/>
</dbReference>
<dbReference type="PANTHER" id="PTHR41287">
    <property type="match status" value="1"/>
</dbReference>
<dbReference type="InterPro" id="IPR005021">
    <property type="entry name" value="Terminase_largesu-like"/>
</dbReference>
<name>A0A7X0D5A5_9ACTN</name>
<dbReference type="PROSITE" id="PS50817">
    <property type="entry name" value="INTEIN_N_TER"/>
    <property type="match status" value="1"/>
</dbReference>
<evidence type="ECO:0000313" key="5">
    <source>
        <dbReference type="Proteomes" id="UP000546642"/>
    </source>
</evidence>
<dbReference type="PRINTS" id="PR00379">
    <property type="entry name" value="INTEIN"/>
</dbReference>
<reference evidence="4 5" key="1">
    <citation type="submission" date="2020-08" db="EMBL/GenBank/DDBJ databases">
        <title>Sequencing the genomes of 1000 actinobacteria strains.</title>
        <authorList>
            <person name="Klenk H.-P."/>
        </authorList>
    </citation>
    <scope>NUCLEOTIDE SEQUENCE [LARGE SCALE GENOMIC DNA]</scope>
    <source>
        <strain evidence="4 5">DSM 46659</strain>
    </source>
</reference>
<organism evidence="4 5">
    <name type="scientific">Nocardiopsis mwathae</name>
    <dbReference type="NCBI Taxonomy" id="1472723"/>
    <lineage>
        <taxon>Bacteria</taxon>
        <taxon>Bacillati</taxon>
        <taxon>Actinomycetota</taxon>
        <taxon>Actinomycetes</taxon>
        <taxon>Streptosporangiales</taxon>
        <taxon>Nocardiopsidaceae</taxon>
        <taxon>Nocardiopsis</taxon>
    </lineage>
</organism>
<proteinExistence type="predicted"/>
<dbReference type="InterPro" id="IPR004042">
    <property type="entry name" value="Intein_endonuc_central"/>
</dbReference>
<dbReference type="SUPFAM" id="SSF51294">
    <property type="entry name" value="Hedgehog/intein (Hint) domain"/>
    <property type="match status" value="1"/>
</dbReference>
<evidence type="ECO:0000256" key="2">
    <source>
        <dbReference type="ARBA" id="ARBA00023000"/>
    </source>
</evidence>
<dbReference type="Pfam" id="PF03354">
    <property type="entry name" value="TerL_ATPase"/>
    <property type="match status" value="1"/>
</dbReference>
<accession>A0A7X0D5A5</accession>
<dbReference type="PANTHER" id="PTHR41287:SF1">
    <property type="entry name" value="PROTEIN YMFN"/>
    <property type="match status" value="1"/>
</dbReference>
<dbReference type="InterPro" id="IPR006141">
    <property type="entry name" value="Intein_N"/>
</dbReference>
<dbReference type="GO" id="GO:0016539">
    <property type="term" value="P:intein-mediated protein splicing"/>
    <property type="evidence" value="ECO:0007669"/>
    <property type="project" value="InterPro"/>
</dbReference>
<evidence type="ECO:0000313" key="4">
    <source>
        <dbReference type="EMBL" id="MBB6172187.1"/>
    </source>
</evidence>
<feature type="domain" description="DOD-type homing endonuclease" evidence="3">
    <location>
        <begin position="219"/>
        <end position="351"/>
    </location>
</feature>
<dbReference type="PROSITE" id="PS50819">
    <property type="entry name" value="INTEIN_ENDONUCLEASE"/>
    <property type="match status" value="1"/>
</dbReference>
<dbReference type="InterPro" id="IPR006142">
    <property type="entry name" value="INTEIN"/>
</dbReference>
<dbReference type="SMART" id="SM00306">
    <property type="entry name" value="HintN"/>
    <property type="match status" value="1"/>
</dbReference>
<dbReference type="Proteomes" id="UP000546642">
    <property type="component" value="Unassembled WGS sequence"/>
</dbReference>
<dbReference type="SUPFAM" id="SSF55608">
    <property type="entry name" value="Homing endonucleases"/>
    <property type="match status" value="1"/>
</dbReference>
<dbReference type="InterPro" id="IPR027434">
    <property type="entry name" value="Homing_endonucl"/>
</dbReference>
<dbReference type="GO" id="GO:0004519">
    <property type="term" value="F:endonuclease activity"/>
    <property type="evidence" value="ECO:0007669"/>
    <property type="project" value="InterPro"/>
</dbReference>
<protein>
    <submittedName>
        <fullName evidence="4">Phage terminase large subunit-like protein</fullName>
    </submittedName>
</protein>
<dbReference type="InterPro" id="IPR027417">
    <property type="entry name" value="P-loop_NTPase"/>
</dbReference>
<dbReference type="AlphaFoldDB" id="A0A7X0D5A5"/>
<dbReference type="Gene3D" id="3.10.28.10">
    <property type="entry name" value="Homing endonucleases"/>
    <property type="match status" value="1"/>
</dbReference>
<gene>
    <name evidence="4" type="ORF">HNR23_002247</name>
</gene>
<dbReference type="Pfam" id="PF20441">
    <property type="entry name" value="TerL_nuclease"/>
    <property type="match status" value="1"/>
</dbReference>
<dbReference type="InterPro" id="IPR036844">
    <property type="entry name" value="Hint_dom_sf"/>
</dbReference>
<dbReference type="InterPro" id="IPR046461">
    <property type="entry name" value="TerL_ATPase"/>
</dbReference>
<dbReference type="Gene3D" id="2.170.16.10">
    <property type="entry name" value="Hedgehog/Intein (Hint) domain"/>
    <property type="match status" value="1"/>
</dbReference>
<dbReference type="InterPro" id="IPR003587">
    <property type="entry name" value="Hint_dom_N"/>
</dbReference>
<keyword evidence="1" id="KW-0068">Autocatalytic cleavage</keyword>
<evidence type="ECO:0000259" key="3">
    <source>
        <dbReference type="PROSITE" id="PS50819"/>
    </source>
</evidence>
<dbReference type="InterPro" id="IPR004860">
    <property type="entry name" value="LAGLIDADG_dom"/>
</dbReference>
<keyword evidence="5" id="KW-1185">Reference proteome</keyword>
<dbReference type="InterPro" id="IPR046462">
    <property type="entry name" value="TerL_nuclease"/>
</dbReference>
<comment type="caution">
    <text evidence="4">The sequence shown here is derived from an EMBL/GenBank/DDBJ whole genome shotgun (WGS) entry which is preliminary data.</text>
</comment>